<organism evidence="1 2">
    <name type="scientific">Schaedlerella arabinosiphila</name>
    <dbReference type="NCBI Taxonomy" id="2044587"/>
    <lineage>
        <taxon>Bacteria</taxon>
        <taxon>Bacillati</taxon>
        <taxon>Bacillota</taxon>
        <taxon>Clostridia</taxon>
        <taxon>Lachnospirales</taxon>
        <taxon>Lachnospiraceae</taxon>
        <taxon>Schaedlerella</taxon>
    </lineage>
</organism>
<dbReference type="GO" id="GO:0016787">
    <property type="term" value="F:hydrolase activity"/>
    <property type="evidence" value="ECO:0007669"/>
    <property type="project" value="UniProtKB-KW"/>
</dbReference>
<keyword evidence="2" id="KW-1185">Reference proteome</keyword>
<accession>A0A426DD62</accession>
<dbReference type="AlphaFoldDB" id="A0A426DD62"/>
<dbReference type="SUPFAM" id="SSF75005">
    <property type="entry name" value="Arabinanase/levansucrase/invertase"/>
    <property type="match status" value="1"/>
</dbReference>
<comment type="caution">
    <text evidence="1">The sequence shown here is derived from an EMBL/GenBank/DDBJ whole genome shotgun (WGS) entry which is preliminary data.</text>
</comment>
<sequence length="313" mass="36336">MNIIPNAPLFRDPIYDGAADPTILWNPMEQAWWIFYTNRRAFSPGVGVSYMHGSDIGIASSDDGGKNWIYRGTAQGLGFEPGRNTWWAPEVIEHEGTFHMYVSYVRGVPFSWEYPRKILHYTSKDLWNWTFVGEPKLASDRVIDACIIRLPDGRWKMWYKNEADQGFTYSALSKDLYHWIPGGAEITDCPHEGPNVFFFRERYWMLTDPWHGLGVYVSEDAVNWKRCSNILREPGLRRDDSGIGAHADVLVHKGRAYIFYFTHPEVTEEERNDPDFVWEYRHRRSSLQAAELICKNGELACDRNHVEMDLGMV</sequence>
<gene>
    <name evidence="1" type="ORF">EBB54_04180</name>
</gene>
<evidence type="ECO:0000313" key="1">
    <source>
        <dbReference type="EMBL" id="RRK30662.1"/>
    </source>
</evidence>
<evidence type="ECO:0000313" key="2">
    <source>
        <dbReference type="Proteomes" id="UP000274920"/>
    </source>
</evidence>
<name>A0A426DD62_9FIRM</name>
<protein>
    <submittedName>
        <fullName evidence="1">Glycosyl hydrolase</fullName>
    </submittedName>
</protein>
<keyword evidence="1" id="KW-0378">Hydrolase</keyword>
<dbReference type="RefSeq" id="WP_125126469.1">
    <property type="nucleotide sequence ID" value="NZ_RHJS01000002.1"/>
</dbReference>
<dbReference type="InterPro" id="IPR023296">
    <property type="entry name" value="Glyco_hydro_beta-prop_sf"/>
</dbReference>
<reference evidence="1" key="1">
    <citation type="submission" date="2018-10" db="EMBL/GenBank/DDBJ databases">
        <title>Schaedlerella arabinophila gen. nov. sp. nov., isolated from the mouse intestinal tract and comparative analysis with the genome of the closely related altered Schaedler flora strain ASF502.</title>
        <authorList>
            <person name="Miyake S."/>
            <person name="Soh M."/>
            <person name="Seedorf H."/>
        </authorList>
    </citation>
    <scope>NUCLEOTIDE SEQUENCE [LARGE SCALE GENOMIC DNA]</scope>
    <source>
        <strain evidence="1">DSM 106076</strain>
    </source>
</reference>
<dbReference type="EMBL" id="RHJS01000002">
    <property type="protein sequence ID" value="RRK30662.1"/>
    <property type="molecule type" value="Genomic_DNA"/>
</dbReference>
<dbReference type="Proteomes" id="UP000274920">
    <property type="component" value="Unassembled WGS sequence"/>
</dbReference>
<dbReference type="Gene3D" id="2.115.10.20">
    <property type="entry name" value="Glycosyl hydrolase domain, family 43"/>
    <property type="match status" value="1"/>
</dbReference>
<dbReference type="CDD" id="cd08984">
    <property type="entry name" value="GH43-like"/>
    <property type="match status" value="1"/>
</dbReference>
<proteinExistence type="predicted"/>